<feature type="compositionally biased region" description="Acidic residues" evidence="1">
    <location>
        <begin position="379"/>
        <end position="423"/>
    </location>
</feature>
<dbReference type="Proteomes" id="UP001652661">
    <property type="component" value="Chromosome 3L"/>
</dbReference>
<organism evidence="4 5">
    <name type="scientific">Drosophila kikkawai</name>
    <name type="common">Fruit fly</name>
    <dbReference type="NCBI Taxonomy" id="30033"/>
    <lineage>
        <taxon>Eukaryota</taxon>
        <taxon>Metazoa</taxon>
        <taxon>Ecdysozoa</taxon>
        <taxon>Arthropoda</taxon>
        <taxon>Hexapoda</taxon>
        <taxon>Insecta</taxon>
        <taxon>Pterygota</taxon>
        <taxon>Neoptera</taxon>
        <taxon>Endopterygota</taxon>
        <taxon>Diptera</taxon>
        <taxon>Brachycera</taxon>
        <taxon>Muscomorpha</taxon>
        <taxon>Ephydroidea</taxon>
        <taxon>Drosophilidae</taxon>
        <taxon>Drosophila</taxon>
        <taxon>Sophophora</taxon>
    </lineage>
</organism>
<accession>A0A6P4IJ13</accession>
<dbReference type="InterPro" id="IPR002557">
    <property type="entry name" value="Chitin-bd_dom"/>
</dbReference>
<dbReference type="PROSITE" id="PS50940">
    <property type="entry name" value="CHIT_BIND_II"/>
    <property type="match status" value="5"/>
</dbReference>
<evidence type="ECO:0000313" key="5">
    <source>
        <dbReference type="RefSeq" id="XP_017022756.1"/>
    </source>
</evidence>
<evidence type="ECO:0000313" key="4">
    <source>
        <dbReference type="Proteomes" id="UP001652661"/>
    </source>
</evidence>
<evidence type="ECO:0000256" key="2">
    <source>
        <dbReference type="SAM" id="SignalP"/>
    </source>
</evidence>
<feature type="domain" description="Chitin-binding type-2" evidence="3">
    <location>
        <begin position="289"/>
        <end position="353"/>
    </location>
</feature>
<dbReference type="OrthoDB" id="6020543at2759"/>
<gene>
    <name evidence="5" type="primary">LOC108075016</name>
</gene>
<dbReference type="Gene3D" id="2.170.140.10">
    <property type="entry name" value="Chitin binding domain"/>
    <property type="match status" value="2"/>
</dbReference>
<sequence length="431" mass="44770">MTGKLLLATVLCLMGGSALGDQILEGNYNVTAFCTSVKPGTQLGSITSCNYYYVCSSTGPVLTQCQSGYAYDYAKSTCAPEGQVSCFWGVENPCAGQNGTWVPNTAVCGGYFWCLNGAKAGSGNCKTNQKFDSSSRQCVWGSCNSNLVESDEPNLSSLCEVVPPGVYFGDTENCNMWNYCLSSSTGVTLMTGTCTANSKTAFNVNTGNCDYVSTSVCSRVTDNPLSQVAGSCTTSGAVKPDATVCGQYYQCKNQQWVGVACPTNYYFDLTSNLCQPRQTATPVAGCNRCQYADTKWVNAVDDSNCANYYFCNSNGIGSPVSCPTSYYFNEQIQGCVSDDTLSTYASTNGACKGATAADNTSTTVKDDDAGTGGDTGTGGDDDTGTGGDDDTGTGGDDDTGTGGDDDTGTGDDDDTGTGTEDDDAAGKAIKH</sequence>
<keyword evidence="4" id="KW-1185">Reference proteome</keyword>
<dbReference type="GeneID" id="108075016"/>
<dbReference type="Pfam" id="PF01607">
    <property type="entry name" value="CBM_14"/>
    <property type="match status" value="4"/>
</dbReference>
<feature type="domain" description="Chitin-binding type-2" evidence="3">
    <location>
        <begin position="156"/>
        <end position="219"/>
    </location>
</feature>
<feature type="domain" description="Chitin-binding type-2" evidence="3">
    <location>
        <begin position="31"/>
        <end position="88"/>
    </location>
</feature>
<protein>
    <submittedName>
        <fullName evidence="5">Peritrophin-48</fullName>
    </submittedName>
</protein>
<evidence type="ECO:0000259" key="3">
    <source>
        <dbReference type="PROSITE" id="PS50940"/>
    </source>
</evidence>
<dbReference type="InterPro" id="IPR036508">
    <property type="entry name" value="Chitin-bd_dom_sf"/>
</dbReference>
<keyword evidence="2" id="KW-0732">Signal</keyword>
<dbReference type="GO" id="GO:0008061">
    <property type="term" value="F:chitin binding"/>
    <property type="evidence" value="ECO:0007669"/>
    <property type="project" value="InterPro"/>
</dbReference>
<dbReference type="GO" id="GO:0005576">
    <property type="term" value="C:extracellular region"/>
    <property type="evidence" value="ECO:0007669"/>
    <property type="project" value="InterPro"/>
</dbReference>
<feature type="signal peptide" evidence="2">
    <location>
        <begin position="1"/>
        <end position="20"/>
    </location>
</feature>
<feature type="domain" description="Chitin-binding type-2" evidence="3">
    <location>
        <begin position="229"/>
        <end position="288"/>
    </location>
</feature>
<proteinExistence type="predicted"/>
<dbReference type="SMART" id="SM00494">
    <property type="entry name" value="ChtBD2"/>
    <property type="match status" value="5"/>
</dbReference>
<feature type="domain" description="Chitin-binding type-2" evidence="3">
    <location>
        <begin position="91"/>
        <end position="140"/>
    </location>
</feature>
<dbReference type="AlphaFoldDB" id="A0A6P4IJ13"/>
<feature type="region of interest" description="Disordered" evidence="1">
    <location>
        <begin position="354"/>
        <end position="431"/>
    </location>
</feature>
<evidence type="ECO:0000256" key="1">
    <source>
        <dbReference type="SAM" id="MobiDB-lite"/>
    </source>
</evidence>
<reference evidence="5" key="1">
    <citation type="submission" date="2025-08" db="UniProtKB">
        <authorList>
            <consortium name="RefSeq"/>
        </authorList>
    </citation>
    <scope>IDENTIFICATION</scope>
    <source>
        <strain evidence="5">14028-0561.14</strain>
        <tissue evidence="5">Whole fly</tissue>
    </source>
</reference>
<dbReference type="SUPFAM" id="SSF57625">
    <property type="entry name" value="Invertebrate chitin-binding proteins"/>
    <property type="match status" value="5"/>
</dbReference>
<feature type="chain" id="PRO_5028431639" evidence="2">
    <location>
        <begin position="21"/>
        <end position="431"/>
    </location>
</feature>
<name>A0A6P4IJ13_DROKI</name>
<dbReference type="RefSeq" id="XP_017022756.1">
    <property type="nucleotide sequence ID" value="XM_017167267.3"/>
</dbReference>